<dbReference type="EMBL" id="BMAT01000546">
    <property type="protein sequence ID" value="GFR68136.1"/>
    <property type="molecule type" value="Genomic_DNA"/>
</dbReference>
<evidence type="ECO:0000256" key="1">
    <source>
        <dbReference type="ARBA" id="ARBA00004141"/>
    </source>
</evidence>
<dbReference type="InterPro" id="IPR052983">
    <property type="entry name" value="MFS_Riboflavin_Transporter"/>
</dbReference>
<evidence type="ECO:0000313" key="8">
    <source>
        <dbReference type="EMBL" id="GFR68136.1"/>
    </source>
</evidence>
<evidence type="ECO:0000256" key="6">
    <source>
        <dbReference type="SAM" id="MobiDB-lite"/>
    </source>
</evidence>
<dbReference type="Gene3D" id="1.20.1250.20">
    <property type="entry name" value="MFS general substrate transporter like domains"/>
    <property type="match status" value="1"/>
</dbReference>
<dbReference type="Proteomes" id="UP000762676">
    <property type="component" value="Unassembled WGS sequence"/>
</dbReference>
<proteinExistence type="predicted"/>
<feature type="transmembrane region" description="Helical" evidence="7">
    <location>
        <begin position="390"/>
        <end position="415"/>
    </location>
</feature>
<feature type="transmembrane region" description="Helical" evidence="7">
    <location>
        <begin position="334"/>
        <end position="355"/>
    </location>
</feature>
<comment type="subcellular location">
    <subcellularLocation>
        <location evidence="1">Membrane</location>
        <topology evidence="1">Multi-pass membrane protein</topology>
    </subcellularLocation>
</comment>
<keyword evidence="5 7" id="KW-0472">Membrane</keyword>
<keyword evidence="3 7" id="KW-0812">Transmembrane</keyword>
<evidence type="ECO:0000313" key="9">
    <source>
        <dbReference type="Proteomes" id="UP000762676"/>
    </source>
</evidence>
<evidence type="ECO:0000256" key="4">
    <source>
        <dbReference type="ARBA" id="ARBA00022989"/>
    </source>
</evidence>
<keyword evidence="9" id="KW-1185">Reference proteome</keyword>
<gene>
    <name evidence="8" type="ORF">ElyMa_000268900</name>
</gene>
<feature type="transmembrane region" description="Helical" evidence="7">
    <location>
        <begin position="63"/>
        <end position="83"/>
    </location>
</feature>
<feature type="region of interest" description="Disordered" evidence="6">
    <location>
        <begin position="259"/>
        <end position="280"/>
    </location>
</feature>
<sequence length="483" mass="52827">MAPLSFIWVYGNLSAYLDSYFRFSCTQDCMDGDSQWILGLCIAMMCPGTLITKYVADKVGLKCFGLVSTIVVNACTFAAAWVINLSVAGTAMLLGVVMGLAQGVGSVVAFQYVSGWAPDKSSLFMATTSGVPTLISMFQNQIVTVIVNPNNLKTDAMQGSRTYFSQKEVLDRVPIAIIAFGAMTLGFQLIGYLLLAPHAEPPTDSKLTKTTGKEIEKVTGDDKSFERELQNLESQGNGYDREGYGSNAATNSTLTLESNHKSFAQSTTRNHQENPTSSSQELVEKISLKPTEAAKTPVFYAVFMFGAATMYALLLKSNYYKQFGLLYIQNDQYLTLVGTLIPAVASLSRFSVGAALNKRFINIKDSLVISLTVNGVLCAFWYLVPQADSVLYMFFILLLSIVQSWNYVVLPVASLDIFGPSYFSTNYGLLQFSFFIVGILSPVVIPPLMNDLGWFWLFASATILCLLTLVLVVIADFNPSKTS</sequence>
<evidence type="ECO:0000256" key="2">
    <source>
        <dbReference type="ARBA" id="ARBA00022448"/>
    </source>
</evidence>
<feature type="transmembrane region" description="Helical" evidence="7">
    <location>
        <begin position="36"/>
        <end position="56"/>
    </location>
</feature>
<feature type="transmembrane region" description="Helical" evidence="7">
    <location>
        <begin position="427"/>
        <end position="448"/>
    </location>
</feature>
<dbReference type="PANTHER" id="PTHR43385:SF1">
    <property type="entry name" value="RIBOFLAVIN TRANSPORTER RIBJ"/>
    <property type="match status" value="1"/>
</dbReference>
<accession>A0AAV4F6T8</accession>
<feature type="transmembrane region" description="Helical" evidence="7">
    <location>
        <begin position="122"/>
        <end position="147"/>
    </location>
</feature>
<keyword evidence="4 7" id="KW-1133">Transmembrane helix</keyword>
<reference evidence="8 9" key="1">
    <citation type="journal article" date="2021" name="Elife">
        <title>Chloroplast acquisition without the gene transfer in kleptoplastic sea slugs, Plakobranchus ocellatus.</title>
        <authorList>
            <person name="Maeda T."/>
            <person name="Takahashi S."/>
            <person name="Yoshida T."/>
            <person name="Shimamura S."/>
            <person name="Takaki Y."/>
            <person name="Nagai Y."/>
            <person name="Toyoda A."/>
            <person name="Suzuki Y."/>
            <person name="Arimoto A."/>
            <person name="Ishii H."/>
            <person name="Satoh N."/>
            <person name="Nishiyama T."/>
            <person name="Hasebe M."/>
            <person name="Maruyama T."/>
            <person name="Minagawa J."/>
            <person name="Obokata J."/>
            <person name="Shigenobu S."/>
        </authorList>
    </citation>
    <scope>NUCLEOTIDE SEQUENCE [LARGE SCALE GENOMIC DNA]</scope>
</reference>
<protein>
    <submittedName>
        <fullName evidence="8">Oxalate:formate antiporter</fullName>
    </submittedName>
</protein>
<evidence type="ECO:0000256" key="3">
    <source>
        <dbReference type="ARBA" id="ARBA00022692"/>
    </source>
</evidence>
<dbReference type="SUPFAM" id="SSF103473">
    <property type="entry name" value="MFS general substrate transporter"/>
    <property type="match status" value="1"/>
</dbReference>
<dbReference type="PANTHER" id="PTHR43385">
    <property type="entry name" value="RIBOFLAVIN TRANSPORTER RIBJ"/>
    <property type="match status" value="1"/>
</dbReference>
<feature type="transmembrane region" description="Helical" evidence="7">
    <location>
        <begin position="454"/>
        <end position="475"/>
    </location>
</feature>
<dbReference type="GO" id="GO:0016020">
    <property type="term" value="C:membrane"/>
    <property type="evidence" value="ECO:0007669"/>
    <property type="project" value="UniProtKB-SubCell"/>
</dbReference>
<comment type="caution">
    <text evidence="8">The sequence shown here is derived from an EMBL/GenBank/DDBJ whole genome shotgun (WGS) entry which is preliminary data.</text>
</comment>
<evidence type="ECO:0000256" key="7">
    <source>
        <dbReference type="SAM" id="Phobius"/>
    </source>
</evidence>
<keyword evidence="2" id="KW-0813">Transport</keyword>
<name>A0AAV4F6T8_9GAST</name>
<feature type="transmembrane region" description="Helical" evidence="7">
    <location>
        <begin position="89"/>
        <end position="110"/>
    </location>
</feature>
<evidence type="ECO:0000256" key="5">
    <source>
        <dbReference type="ARBA" id="ARBA00023136"/>
    </source>
</evidence>
<dbReference type="InterPro" id="IPR036259">
    <property type="entry name" value="MFS_trans_sf"/>
</dbReference>
<organism evidence="8 9">
    <name type="scientific">Elysia marginata</name>
    <dbReference type="NCBI Taxonomy" id="1093978"/>
    <lineage>
        <taxon>Eukaryota</taxon>
        <taxon>Metazoa</taxon>
        <taxon>Spiralia</taxon>
        <taxon>Lophotrochozoa</taxon>
        <taxon>Mollusca</taxon>
        <taxon>Gastropoda</taxon>
        <taxon>Heterobranchia</taxon>
        <taxon>Euthyneura</taxon>
        <taxon>Panpulmonata</taxon>
        <taxon>Sacoglossa</taxon>
        <taxon>Placobranchoidea</taxon>
        <taxon>Plakobranchidae</taxon>
        <taxon>Elysia</taxon>
    </lineage>
</organism>
<feature type="transmembrane region" description="Helical" evidence="7">
    <location>
        <begin position="173"/>
        <end position="195"/>
    </location>
</feature>
<feature type="transmembrane region" description="Helical" evidence="7">
    <location>
        <begin position="297"/>
        <end position="314"/>
    </location>
</feature>
<dbReference type="AlphaFoldDB" id="A0AAV4F6T8"/>
<feature type="transmembrane region" description="Helical" evidence="7">
    <location>
        <begin position="367"/>
        <end position="384"/>
    </location>
</feature>